<evidence type="ECO:0000259" key="7">
    <source>
        <dbReference type="Pfam" id="PF07980"/>
    </source>
</evidence>
<protein>
    <submittedName>
        <fullName evidence="9">Starch-binding associating with outer membrane</fullName>
    </submittedName>
</protein>
<evidence type="ECO:0000256" key="5">
    <source>
        <dbReference type="ARBA" id="ARBA00023237"/>
    </source>
</evidence>
<evidence type="ECO:0000256" key="3">
    <source>
        <dbReference type="ARBA" id="ARBA00022729"/>
    </source>
</evidence>
<feature type="chain" id="PRO_5012703757" evidence="6">
    <location>
        <begin position="26"/>
        <end position="520"/>
    </location>
</feature>
<keyword evidence="4" id="KW-0472">Membrane</keyword>
<reference evidence="10" key="1">
    <citation type="submission" date="2016-11" db="EMBL/GenBank/DDBJ databases">
        <authorList>
            <person name="Varghese N."/>
            <person name="Submissions S."/>
        </authorList>
    </citation>
    <scope>NUCLEOTIDE SEQUENCE [LARGE SCALE GENOMIC DNA]</scope>
    <source>
        <strain evidence="10">DSM 27623</strain>
    </source>
</reference>
<dbReference type="RefSeq" id="WP_074234021.1">
    <property type="nucleotide sequence ID" value="NZ_FSRK01000001.1"/>
</dbReference>
<feature type="signal peptide" evidence="6">
    <location>
        <begin position="1"/>
        <end position="25"/>
    </location>
</feature>
<comment type="similarity">
    <text evidence="2">Belongs to the SusD family.</text>
</comment>
<sequence>MKNKKFLYKGLAITFLTGLSFTNIACNDAYLDDVQNSGSFNTDLYFKNEQQSFSALVSVYDVLRKYSGGFENSVTFFNAGSDDLYSGGGNSNDGAGIQGINNYTINPNTMPASYWKDYYQGIARANLLIERVPAADMSDGLKKRFIAEAKVLRSLYYFELVRIFGNIPLILNYIKFDDDYWNIPQAKPSEVYAQIESDIVAAIPDLMLTADTNDKGRITQGTARAILGKIYLYDKKMPQAAEQFAQVNGVPGGTSQYGYKLVANYADLFKVGLETDPDPNRYKFLSESILEVMHTNKANSDWGFWGQGKDEGNSINIMVGPRSYSIKKDFPNNNAPDLYSGWAFNTITDDLFNFMQGDPRLDVTIFNAKKLVEEGKISYSPAYSDTGYFLNKYLPTNNLRSSLPGATELNFRQNYIAIRLADTYLMEAEALGATGGRAQALLDAVRARVGLGSVPVSMQAIKDERRRELAGEGHRWFDLVRWGDAPSKLASKGFVANKNEIMPIPFNELPNTALNQNPHY</sequence>
<evidence type="ECO:0000256" key="2">
    <source>
        <dbReference type="ARBA" id="ARBA00006275"/>
    </source>
</evidence>
<dbReference type="InterPro" id="IPR011990">
    <property type="entry name" value="TPR-like_helical_dom_sf"/>
</dbReference>
<accession>A0A1N6FK87</accession>
<dbReference type="GO" id="GO:0009279">
    <property type="term" value="C:cell outer membrane"/>
    <property type="evidence" value="ECO:0007669"/>
    <property type="project" value="UniProtKB-SubCell"/>
</dbReference>
<evidence type="ECO:0000313" key="10">
    <source>
        <dbReference type="Proteomes" id="UP000185207"/>
    </source>
</evidence>
<evidence type="ECO:0000259" key="8">
    <source>
        <dbReference type="Pfam" id="PF14322"/>
    </source>
</evidence>
<keyword evidence="3 6" id="KW-0732">Signal</keyword>
<dbReference type="Proteomes" id="UP000185207">
    <property type="component" value="Unassembled WGS sequence"/>
</dbReference>
<evidence type="ECO:0000256" key="4">
    <source>
        <dbReference type="ARBA" id="ARBA00023136"/>
    </source>
</evidence>
<gene>
    <name evidence="9" type="ORF">SAMN05444409_1321</name>
</gene>
<dbReference type="SUPFAM" id="SSF48452">
    <property type="entry name" value="TPR-like"/>
    <property type="match status" value="1"/>
</dbReference>
<dbReference type="AlphaFoldDB" id="A0A1N6FK87"/>
<dbReference type="OrthoDB" id="5694214at2"/>
<dbReference type="InterPro" id="IPR012944">
    <property type="entry name" value="SusD_RagB_dom"/>
</dbReference>
<proteinExistence type="inferred from homology"/>
<name>A0A1N6FK87_9FLAO</name>
<evidence type="ECO:0000256" key="6">
    <source>
        <dbReference type="SAM" id="SignalP"/>
    </source>
</evidence>
<keyword evidence="10" id="KW-1185">Reference proteome</keyword>
<feature type="domain" description="RagB/SusD" evidence="7">
    <location>
        <begin position="354"/>
        <end position="488"/>
    </location>
</feature>
<dbReference type="InterPro" id="IPR033985">
    <property type="entry name" value="SusD-like_N"/>
</dbReference>
<keyword evidence="5" id="KW-0998">Cell outer membrane</keyword>
<dbReference type="Pfam" id="PF07980">
    <property type="entry name" value="SusD_RagB"/>
    <property type="match status" value="1"/>
</dbReference>
<dbReference type="CDD" id="cd08977">
    <property type="entry name" value="SusD"/>
    <property type="match status" value="1"/>
</dbReference>
<dbReference type="Pfam" id="PF14322">
    <property type="entry name" value="SusD-like_3"/>
    <property type="match status" value="1"/>
</dbReference>
<dbReference type="STRING" id="1416779.SAMN05444409_1321"/>
<organism evidence="9 10">
    <name type="scientific">Epilithonimonas zeae</name>
    <dbReference type="NCBI Taxonomy" id="1416779"/>
    <lineage>
        <taxon>Bacteria</taxon>
        <taxon>Pseudomonadati</taxon>
        <taxon>Bacteroidota</taxon>
        <taxon>Flavobacteriia</taxon>
        <taxon>Flavobacteriales</taxon>
        <taxon>Weeksellaceae</taxon>
        <taxon>Chryseobacterium group</taxon>
        <taxon>Epilithonimonas</taxon>
    </lineage>
</organism>
<dbReference type="Gene3D" id="1.25.40.390">
    <property type="match status" value="1"/>
</dbReference>
<comment type="subcellular location">
    <subcellularLocation>
        <location evidence="1">Cell outer membrane</location>
    </subcellularLocation>
</comment>
<evidence type="ECO:0000256" key="1">
    <source>
        <dbReference type="ARBA" id="ARBA00004442"/>
    </source>
</evidence>
<evidence type="ECO:0000313" key="9">
    <source>
        <dbReference type="EMBL" id="SIN95687.1"/>
    </source>
</evidence>
<feature type="domain" description="SusD-like N-terminal" evidence="8">
    <location>
        <begin position="54"/>
        <end position="232"/>
    </location>
</feature>
<dbReference type="EMBL" id="FSRK01000001">
    <property type="protein sequence ID" value="SIN95687.1"/>
    <property type="molecule type" value="Genomic_DNA"/>
</dbReference>